<dbReference type="PANTHER" id="PTHR11748">
    <property type="entry name" value="D-LACTATE DEHYDROGENASE"/>
    <property type="match status" value="1"/>
</dbReference>
<dbReference type="InterPro" id="IPR016164">
    <property type="entry name" value="FAD-linked_Oxase-like_C"/>
</dbReference>
<evidence type="ECO:0000259" key="5">
    <source>
        <dbReference type="PROSITE" id="PS51387"/>
    </source>
</evidence>
<dbReference type="KEGG" id="mcau:MIT9_P2022"/>
<dbReference type="GO" id="GO:0071949">
    <property type="term" value="F:FAD binding"/>
    <property type="evidence" value="ECO:0007669"/>
    <property type="project" value="InterPro"/>
</dbReference>
<dbReference type="InterPro" id="IPR016166">
    <property type="entry name" value="FAD-bd_PCMH"/>
</dbReference>
<keyword evidence="4" id="KW-0560">Oxidoreductase</keyword>
<accession>A0AAU9BUR2</accession>
<dbReference type="GO" id="GO:0016491">
    <property type="term" value="F:oxidoreductase activity"/>
    <property type="evidence" value="ECO:0007669"/>
    <property type="project" value="UniProtKB-KW"/>
</dbReference>
<keyword evidence="3" id="KW-0274">FAD</keyword>
<dbReference type="InterPro" id="IPR016169">
    <property type="entry name" value="FAD-bd_PCMH_sub2"/>
</dbReference>
<dbReference type="Pfam" id="PF01565">
    <property type="entry name" value="FAD_binding_4"/>
    <property type="match status" value="1"/>
</dbReference>
<dbReference type="PANTHER" id="PTHR11748:SF103">
    <property type="entry name" value="GLYCOLATE OXIDASE SUBUNIT GLCE"/>
    <property type="match status" value="1"/>
</dbReference>
<dbReference type="Pfam" id="PF02913">
    <property type="entry name" value="FAD-oxidase_C"/>
    <property type="match status" value="1"/>
</dbReference>
<dbReference type="PROSITE" id="PS51387">
    <property type="entry name" value="FAD_PCMH"/>
    <property type="match status" value="1"/>
</dbReference>
<dbReference type="AlphaFoldDB" id="A0AAU9BUR2"/>
<evidence type="ECO:0000256" key="2">
    <source>
        <dbReference type="ARBA" id="ARBA00022630"/>
    </source>
</evidence>
<dbReference type="EMBL" id="AP024714">
    <property type="protein sequence ID" value="BCX82436.1"/>
    <property type="molecule type" value="Genomic_DNA"/>
</dbReference>
<evidence type="ECO:0000313" key="6">
    <source>
        <dbReference type="EMBL" id="BCX82436.1"/>
    </source>
</evidence>
<feature type="domain" description="FAD-binding PCMH-type" evidence="5">
    <location>
        <begin position="1"/>
        <end position="168"/>
    </location>
</feature>
<protein>
    <submittedName>
        <fullName evidence="6">Glycolate oxidase FAD binding subunit</fullName>
    </submittedName>
</protein>
<dbReference type="SUPFAM" id="SSF55103">
    <property type="entry name" value="FAD-linked oxidases, C-terminal domain"/>
    <property type="match status" value="1"/>
</dbReference>
<proteinExistence type="predicted"/>
<dbReference type="InterPro" id="IPR036318">
    <property type="entry name" value="FAD-bd_PCMH-like_sf"/>
</dbReference>
<comment type="cofactor">
    <cofactor evidence="1">
        <name>FAD</name>
        <dbReference type="ChEBI" id="CHEBI:57692"/>
    </cofactor>
</comment>
<gene>
    <name evidence="6" type="ORF">MIT9_P2022</name>
</gene>
<evidence type="ECO:0000256" key="4">
    <source>
        <dbReference type="ARBA" id="ARBA00023002"/>
    </source>
</evidence>
<organism evidence="6 7">
    <name type="scientific">Methylomarinovum caldicuralii</name>
    <dbReference type="NCBI Taxonomy" id="438856"/>
    <lineage>
        <taxon>Bacteria</taxon>
        <taxon>Pseudomonadati</taxon>
        <taxon>Pseudomonadota</taxon>
        <taxon>Gammaproteobacteria</taxon>
        <taxon>Methylococcales</taxon>
        <taxon>Methylothermaceae</taxon>
        <taxon>Methylomarinovum</taxon>
    </lineage>
</organism>
<sequence>MDLTEALQEQVSTAYRRGRPLRIVGGGSKAFYGRAVEGEVLALGGHRGIVAYQPSELVVTVRGGTPLAELEQVLAAEGQMLGFEPPHFGPATVGGAVAAGLSGPRRPFAGAVRDFVLGVKLLTGRGEVLSFGGQVMKNVAGFDLARVLAGSLGTLGVILEVSLKVLPRPPLEVTLRRRLPPAQALGAMAELMGRDLPLSGLAYDAPFLYLRLSGLPEVIEETASGLGAEYLPDNRFWLDLREQRLAFFTAGEESLWRLAWAPAAPNPDLPGRWLLDWGGAQRWLRTTAEPDAIFQAAAQAGGHATWFRGHGPADPVFQPLPPPLFKLHKALKEAFDPKRILNPGRMYEDL</sequence>
<evidence type="ECO:0000256" key="3">
    <source>
        <dbReference type="ARBA" id="ARBA00022827"/>
    </source>
</evidence>
<dbReference type="RefSeq" id="WP_317704838.1">
    <property type="nucleotide sequence ID" value="NZ_AP024714.1"/>
</dbReference>
<reference evidence="7" key="1">
    <citation type="journal article" date="2024" name="Int. J. Syst. Evol. Microbiol.">
        <title>Methylomarinovum tepidoasis sp. nov., a moderately thermophilic methanotroph of the family Methylothermaceae isolated from a deep-sea hydrothermal field.</title>
        <authorList>
            <person name="Hirayama H."/>
            <person name="Takaki Y."/>
            <person name="Abe M."/>
            <person name="Miyazaki M."/>
            <person name="Uematsu K."/>
            <person name="Matsui Y."/>
            <person name="Takai K."/>
        </authorList>
    </citation>
    <scope>NUCLEOTIDE SEQUENCE [LARGE SCALE GENOMIC DNA]</scope>
    <source>
        <strain evidence="7">IT-9</strain>
    </source>
</reference>
<dbReference type="NCBIfam" id="NF008439">
    <property type="entry name" value="PRK11282.1"/>
    <property type="match status" value="1"/>
</dbReference>
<dbReference type="InterPro" id="IPR016171">
    <property type="entry name" value="Vanillyl_alc_oxidase_C-sub2"/>
</dbReference>
<evidence type="ECO:0000313" key="7">
    <source>
        <dbReference type="Proteomes" id="UP001321825"/>
    </source>
</evidence>
<dbReference type="InterPro" id="IPR006094">
    <property type="entry name" value="Oxid_FAD_bind_N"/>
</dbReference>
<keyword evidence="7" id="KW-1185">Reference proteome</keyword>
<dbReference type="Proteomes" id="UP001321825">
    <property type="component" value="Chromosome"/>
</dbReference>
<dbReference type="Gene3D" id="1.10.45.10">
    <property type="entry name" value="Vanillyl-alcohol Oxidase, Chain A, domain 4"/>
    <property type="match status" value="1"/>
</dbReference>
<dbReference type="SUPFAM" id="SSF56176">
    <property type="entry name" value="FAD-binding/transporter-associated domain-like"/>
    <property type="match status" value="1"/>
</dbReference>
<dbReference type="InterPro" id="IPR004113">
    <property type="entry name" value="FAD-bd_oxidored_4_C"/>
</dbReference>
<dbReference type="Gene3D" id="3.30.465.10">
    <property type="match status" value="1"/>
</dbReference>
<name>A0AAU9BUR2_9GAMM</name>
<keyword evidence="2" id="KW-0285">Flavoprotein</keyword>
<evidence type="ECO:0000256" key="1">
    <source>
        <dbReference type="ARBA" id="ARBA00001974"/>
    </source>
</evidence>